<evidence type="ECO:0000256" key="10">
    <source>
        <dbReference type="HAMAP-Rule" id="MF_01464"/>
    </source>
</evidence>
<feature type="transmembrane region" description="Helical" evidence="9">
    <location>
        <begin position="567"/>
        <end position="584"/>
    </location>
</feature>
<evidence type="ECO:0000313" key="16">
    <source>
        <dbReference type="Proteomes" id="UP001516588"/>
    </source>
</evidence>
<dbReference type="HAMAP" id="MF_01463_B">
    <property type="entry name" value="SecD_B"/>
    <property type="match status" value="1"/>
</dbReference>
<dbReference type="InterPro" id="IPR048634">
    <property type="entry name" value="SecD_SecF_C"/>
</dbReference>
<comment type="function">
    <text evidence="9">Part of the Sec protein translocase complex. Interacts with the SecYEG preprotein conducting channel. SecDF uses the proton motive force (PMF) to complete protein translocation after the ATP-dependent function of SecA.</text>
</comment>
<keyword evidence="3 9" id="KW-1003">Cell membrane</keyword>
<dbReference type="Pfam" id="PF07549">
    <property type="entry name" value="Sec_GG"/>
    <property type="match status" value="2"/>
</dbReference>
<evidence type="ECO:0000259" key="13">
    <source>
        <dbReference type="Pfam" id="PF21760"/>
    </source>
</evidence>
<dbReference type="Gene3D" id="1.20.1640.10">
    <property type="entry name" value="Multidrug efflux transporter AcrB transmembrane domain"/>
    <property type="match status" value="2"/>
</dbReference>
<evidence type="ECO:0000256" key="7">
    <source>
        <dbReference type="ARBA" id="ARBA00023010"/>
    </source>
</evidence>
<feature type="domain" description="Protein export membrane protein SecD/SecF C-terminal" evidence="12">
    <location>
        <begin position="251"/>
        <end position="406"/>
    </location>
</feature>
<feature type="transmembrane region" description="Helical" evidence="9">
    <location>
        <begin position="386"/>
        <end position="413"/>
    </location>
</feature>
<feature type="domain" description="Protein translocase subunit SecDF P1" evidence="13">
    <location>
        <begin position="67"/>
        <end position="125"/>
    </location>
</feature>
<gene>
    <name evidence="10 15" type="primary">secF</name>
    <name evidence="9" type="synonym">secD</name>
    <name evidence="15" type="ORF">INF20_05090</name>
</gene>
<evidence type="ECO:0000256" key="11">
    <source>
        <dbReference type="SAM" id="MobiDB-lite"/>
    </source>
</evidence>
<evidence type="ECO:0000256" key="1">
    <source>
        <dbReference type="ARBA" id="ARBA00004651"/>
    </source>
</evidence>
<reference evidence="15 16" key="1">
    <citation type="submission" date="2020-10" db="EMBL/GenBank/DDBJ databases">
        <title>ChiBAC.</title>
        <authorList>
            <person name="Zenner C."/>
            <person name="Hitch T.C.A."/>
            <person name="Clavel T."/>
        </authorList>
    </citation>
    <scope>NUCLEOTIDE SEQUENCE [LARGE SCALE GENOMIC DNA]</scope>
    <source>
        <strain evidence="15 16">DSM 108706</strain>
    </source>
</reference>
<dbReference type="Pfam" id="PF21760">
    <property type="entry name" value="SecD_1st"/>
    <property type="match status" value="1"/>
</dbReference>
<evidence type="ECO:0000259" key="12">
    <source>
        <dbReference type="Pfam" id="PF02355"/>
    </source>
</evidence>
<evidence type="ECO:0000256" key="5">
    <source>
        <dbReference type="ARBA" id="ARBA00022927"/>
    </source>
</evidence>
<evidence type="ECO:0000256" key="8">
    <source>
        <dbReference type="ARBA" id="ARBA00023136"/>
    </source>
</evidence>
<comment type="similarity">
    <text evidence="10">Belongs to the SecD/SecF family. SecF subfamily.</text>
</comment>
<dbReference type="InterPro" id="IPR022813">
    <property type="entry name" value="SecD/SecF_arch_bac"/>
</dbReference>
<name>A0ABR9QXQ4_9FIRM</name>
<feature type="region of interest" description="Disordered" evidence="11">
    <location>
        <begin position="732"/>
        <end position="752"/>
    </location>
</feature>
<dbReference type="NCBIfam" id="TIGR00916">
    <property type="entry name" value="2A0604s01"/>
    <property type="match status" value="2"/>
</dbReference>
<dbReference type="NCBIfam" id="TIGR01129">
    <property type="entry name" value="secD"/>
    <property type="match status" value="1"/>
</dbReference>
<dbReference type="InterPro" id="IPR022645">
    <property type="entry name" value="SecD/SecF_bac"/>
</dbReference>
<proteinExistence type="inferred from homology"/>
<evidence type="ECO:0000256" key="9">
    <source>
        <dbReference type="HAMAP-Rule" id="MF_01463"/>
    </source>
</evidence>
<feature type="transmembrane region" description="Helical" evidence="9">
    <location>
        <begin position="266"/>
        <end position="284"/>
    </location>
</feature>
<dbReference type="Proteomes" id="UP001516588">
    <property type="component" value="Unassembled WGS sequence"/>
</dbReference>
<dbReference type="SUPFAM" id="SSF82866">
    <property type="entry name" value="Multidrug efflux transporter AcrB transmembrane domain"/>
    <property type="match status" value="2"/>
</dbReference>
<feature type="transmembrane region" description="Helical" evidence="9">
    <location>
        <begin position="591"/>
        <end position="613"/>
    </location>
</feature>
<dbReference type="InterPro" id="IPR054384">
    <property type="entry name" value="SecDF_P1_head"/>
</dbReference>
<dbReference type="HAMAP" id="MF_01464_B">
    <property type="entry name" value="SecF_B"/>
    <property type="match status" value="1"/>
</dbReference>
<comment type="subcellular location">
    <subcellularLocation>
        <location evidence="1 9">Cell membrane</location>
        <topology evidence="1 9">Multi-pass membrane protein</topology>
    </subcellularLocation>
</comment>
<dbReference type="PANTHER" id="PTHR30081:SF1">
    <property type="entry name" value="PROTEIN TRANSLOCASE SUBUNIT SECD"/>
    <property type="match status" value="1"/>
</dbReference>
<comment type="subunit">
    <text evidence="10">Forms a complex with SecD. Part of the essential Sec protein translocation apparatus which comprises SecA, SecYEG and auxiliary proteins SecDF. Other proteins may also be involved.</text>
</comment>
<feature type="domain" description="SecDF P1 head subdomain" evidence="14">
    <location>
        <begin position="128"/>
        <end position="241"/>
    </location>
</feature>
<keyword evidence="4 9" id="KW-0812">Transmembrane</keyword>
<comment type="subunit">
    <text evidence="9">Forms a complex with SecF. Part of the essential Sec protein translocation apparatus which comprises SecA, SecYEG and auxiliary proteins SecDF. Other proteins may also be involved.</text>
</comment>
<feature type="domain" description="Protein export membrane protein SecD/SecF C-terminal" evidence="12">
    <location>
        <begin position="544"/>
        <end position="721"/>
    </location>
</feature>
<dbReference type="InterPro" id="IPR005665">
    <property type="entry name" value="SecF_bac"/>
</dbReference>
<dbReference type="Pfam" id="PF22599">
    <property type="entry name" value="SecDF_P1_head"/>
    <property type="match status" value="1"/>
</dbReference>
<dbReference type="NCBIfam" id="TIGR00966">
    <property type="entry name" value="transloc_SecF"/>
    <property type="match status" value="1"/>
</dbReference>
<dbReference type="Pfam" id="PF02355">
    <property type="entry name" value="SecD_SecF_C"/>
    <property type="match status" value="2"/>
</dbReference>
<keyword evidence="6 9" id="KW-1133">Transmembrane helix</keyword>
<evidence type="ECO:0000259" key="14">
    <source>
        <dbReference type="Pfam" id="PF22599"/>
    </source>
</evidence>
<comment type="caution">
    <text evidence="9">Lacks conserved residue(s) required for the propagation of feature annotation.</text>
</comment>
<dbReference type="Gene3D" id="3.30.1360.200">
    <property type="match status" value="1"/>
</dbReference>
<dbReference type="PRINTS" id="PR01755">
    <property type="entry name" value="SECFTRNLCASE"/>
</dbReference>
<feature type="transmembrane region" description="Helical" evidence="9">
    <location>
        <begin position="449"/>
        <end position="467"/>
    </location>
</feature>
<evidence type="ECO:0000256" key="6">
    <source>
        <dbReference type="ARBA" id="ARBA00022989"/>
    </source>
</evidence>
<keyword evidence="7 9" id="KW-0811">Translocation</keyword>
<keyword evidence="5 9" id="KW-0653">Protein transport</keyword>
<dbReference type="PANTHER" id="PTHR30081">
    <property type="entry name" value="PROTEIN-EXPORT MEMBRANE PROTEIN SEC"/>
    <property type="match status" value="1"/>
</dbReference>
<dbReference type="InterPro" id="IPR005791">
    <property type="entry name" value="SecD"/>
</dbReference>
<comment type="similarity">
    <text evidence="9">Belongs to the SecD/SecF family. SecD subfamily.</text>
</comment>
<sequence length="752" mass="81766">MKEKLKKIVAVLLLLLVGFGWYATVFGVGSLAPLTDKIQLGLDIKGGVYVVMEAQTDKEGEELTELMNQTQQVISRRVDQMGIANADVRVEGGNRIRVELPGVENAQEAIDQIGRTAQLQFLMPDGGFVLDGSMVQNATVTQSGSETGGYAVSLELKSEGADAFEQATEKALSGTVTATIKDSYGQTVPSDSIVIMLDNDVISSPSVNEVISGGKCEITGNFSQEEASELAALIRGGALPAPLEEVSSSVQSAKIGLDAFDQSVKAGIIGIAIIFVIMIAGYMIMGLAADIALAMYILIIFIIMALVGNVITLPGIAGLILSVGMAVDANVVIFTRIKEEIISGKSTRVAVQTGFKRAMSTVIDSQVTTLIAAVILYQIGTSSVKGFAWTLMIGIIVSLLTAVVITHLYLGILANTRRFSKKKYFGIKEDGTAMFAIKRQFSFIKHRKIYYTVSVVILVIGLAFGLVRGLNYGIDFTGGTMVQIDMGKEVAMEEVEAVLNDRGIEAEVVYAGENNEQIMIRTVDAIENDERSALIADLQQEFGFDDSDILAQELFGPTVGKELRNNAIKAVLLAAVGMLIYIRLRFKEWNFGASAILGVLHDVLIVLTFYAVFNVTVNNPFIAGILTVVGYSINDTIVIFDRIRENNQLMRKDEEEIIDISINQTLSRSIMTTFTTLIVMVPMFIMTSASMREFILPLMVGVAAGCLSSIFICSPLYYQFSQHKRKTRYQKTLEEGKKKKKKKYIGGTGNKE</sequence>
<evidence type="ECO:0000313" key="15">
    <source>
        <dbReference type="EMBL" id="MBE5035657.1"/>
    </source>
</evidence>
<accession>A0ABR9QXQ4</accession>
<feature type="transmembrane region" description="Helical" evidence="9">
    <location>
        <begin position="695"/>
        <end position="718"/>
    </location>
</feature>
<keyword evidence="8 9" id="KW-0472">Membrane</keyword>
<keyword evidence="2 9" id="KW-0813">Transport</keyword>
<evidence type="ECO:0000256" key="4">
    <source>
        <dbReference type="ARBA" id="ARBA00022692"/>
    </source>
</evidence>
<dbReference type="InterPro" id="IPR048631">
    <property type="entry name" value="SecD_1st"/>
</dbReference>
<evidence type="ECO:0000256" key="3">
    <source>
        <dbReference type="ARBA" id="ARBA00022475"/>
    </source>
</evidence>
<feature type="transmembrane region" description="Helical" evidence="9">
    <location>
        <begin position="619"/>
        <end position="640"/>
    </location>
</feature>
<feature type="transmembrane region" description="Helical" evidence="9">
    <location>
        <begin position="291"/>
        <end position="311"/>
    </location>
</feature>
<evidence type="ECO:0000256" key="2">
    <source>
        <dbReference type="ARBA" id="ARBA00022448"/>
    </source>
</evidence>
<comment type="caution">
    <text evidence="15">The sequence shown here is derived from an EMBL/GenBank/DDBJ whole genome shotgun (WGS) entry which is preliminary data.</text>
</comment>
<feature type="transmembrane region" description="Helical" evidence="9">
    <location>
        <begin position="670"/>
        <end position="689"/>
    </location>
</feature>
<dbReference type="EMBL" id="JADCKA010000007">
    <property type="protein sequence ID" value="MBE5035657.1"/>
    <property type="molecule type" value="Genomic_DNA"/>
</dbReference>
<organism evidence="15 16">
    <name type="scientific">Gallibacter intestinalis</name>
    <dbReference type="NCBI Taxonomy" id="2779356"/>
    <lineage>
        <taxon>Bacteria</taxon>
        <taxon>Bacillati</taxon>
        <taxon>Bacillota</taxon>
        <taxon>Clostridia</taxon>
        <taxon>Eubacteriales</taxon>
        <taxon>Eubacteriaceae</taxon>
        <taxon>Gallibacter</taxon>
    </lineage>
</organism>
<dbReference type="InterPro" id="IPR055344">
    <property type="entry name" value="SecD_SecF_C_bact"/>
</dbReference>
<keyword evidence="16" id="KW-1185">Reference proteome</keyword>
<protein>
    <recommendedName>
        <fullName evidence="9 10">Multifunctional fusion protein</fullName>
    </recommendedName>
    <domain>
        <recommendedName>
            <fullName evidence="9">Protein translocase subunit SecD</fullName>
        </recommendedName>
    </domain>
    <domain>
        <recommendedName>
            <fullName evidence="10">Protein-export membrane protein SecF</fullName>
        </recommendedName>
    </domain>
</protein>
<dbReference type="InterPro" id="IPR022646">
    <property type="entry name" value="SecD/SecF_CS"/>
</dbReference>
<dbReference type="RefSeq" id="WP_226385305.1">
    <property type="nucleotide sequence ID" value="NZ_JADCKA010000007.1"/>
</dbReference>